<comment type="function">
    <text evidence="11">A helicase/nuclease that prepares dsDNA breaks (DSB) for recombinational DNA repair. Binds to DSBs and unwinds DNA via a highly rapid and processive ATP-dependent bidirectional helicase activity. Unwinds dsDNA until it encounters a Chi (crossover hotspot instigator) sequence from the 3' direction. Cuts ssDNA a few nucleotides 3' to the Chi site. The properties and activities of the enzyme are changed at Chi. The Chi-altered holoenzyme produces a long 3'-ssDNA overhang and facilitates RecA-binding to the ssDNA for homologous DNA recombination and repair. Holoenzyme degrades any linearized DNA that is unable to undergo homologous recombination. In the holoenzyme this subunit has ssDNA-dependent ATPase and 5'-3' helicase activity. When added to pre-assembled RecBC greatly stimulates nuclease activity and augments holoenzyme processivity. Negatively regulates the RecA-loading ability of RecBCD.</text>
</comment>
<sequence>MGSWPMTATENTPSLYALLDEALAAQRLRPLDVAFARFLAECDPSLPTELAWLAAVLSRQLADGHLCLDLDQLDAQADAQDWPAHWRALARDLHGGLPASPLLAGADGMPADAPLVHDGTRLYLRRYWNHERAVAHGIAQRVAQQLPASPHLATELARLFPDGAAMDGTDTNPDWPRIACALSARGAFGVITGGPGTGKTTTVVRLLGLLQTLALREQGQALRIGLAAPTGKAAARLNASISAQRARLDVDEAVRASIPSEVTTLHRLLGARPDTRRFRHHAGHPLALDVLVVDEASMIDLEMIAAVLEALPPPARLVLLGDKDQLSSVEAGAVLGDLCRRAEAGHYSAATANWLRQAGCGDIDAFTRDDAQPLDQHIAMLRHSHRFADTSGIGELARAVNAGDNEAVQTVLAASHRDVSWTAEYTHLVTLTVEGQRQPDHDSELVASDQRHAGELRNDTPSDMPPKPGTLPIDDGSDGTPHGYRHYLELLQRERPDAEAGDDAFAKWASRVLEAHSHFQLLCALRNGPFGTHALNQRIAETLHAKGLIDADRGWYEGRPVMVLRNDYTLGLMNGDVGIALRRPDRDGVMRLHVAFPSNGATPGDNTVRFILPSRLEETDTVYAMTVHKSQGSEFEHTALLLPDKATGVLTRELLYTGITRARRHFSLIAPQASIDLATSQRTRRHSGLAERLQNPQKPADIL</sequence>
<evidence type="ECO:0000256" key="3">
    <source>
        <dbReference type="ARBA" id="ARBA00022763"/>
    </source>
</evidence>
<dbReference type="GO" id="GO:0000724">
    <property type="term" value="P:double-strand break repair via homologous recombination"/>
    <property type="evidence" value="ECO:0007669"/>
    <property type="project" value="UniProtKB-UniRule"/>
</dbReference>
<comment type="miscellaneous">
    <text evidence="11">In the RecBCD complex, RecB has a slow 3'-5' helicase, an exonuclease activity and loads RecA onto ssDNA, RecD has a fast 5'-3' helicase activity, while RecC stimulates the ATPase and processivity of the RecB helicase and contributes to recognition of the Chi site.</text>
</comment>
<evidence type="ECO:0000256" key="2">
    <source>
        <dbReference type="ARBA" id="ARBA00022741"/>
    </source>
</evidence>
<dbReference type="SUPFAM" id="SSF52540">
    <property type="entry name" value="P-loop containing nucleoside triphosphate hydrolases"/>
    <property type="match status" value="2"/>
</dbReference>
<dbReference type="Pfam" id="PF13538">
    <property type="entry name" value="UvrD_C_2"/>
    <property type="match status" value="1"/>
</dbReference>
<keyword evidence="4 11" id="KW-0378">Hydrolase</keyword>
<dbReference type="InterPro" id="IPR049550">
    <property type="entry name" value="RecD_N"/>
</dbReference>
<dbReference type="NCBIfam" id="TIGR01447">
    <property type="entry name" value="recD"/>
    <property type="match status" value="1"/>
</dbReference>
<keyword evidence="5 11" id="KW-0347">Helicase</keyword>
<dbReference type="InterPro" id="IPR050534">
    <property type="entry name" value="Coronavir_polyprotein_1ab"/>
</dbReference>
<comment type="similarity">
    <text evidence="11">Belongs to the RecD family.</text>
</comment>
<evidence type="ECO:0000259" key="13">
    <source>
        <dbReference type="SMART" id="SM00382"/>
    </source>
</evidence>
<keyword evidence="2 11" id="KW-0547">Nucleotide-binding</keyword>
<evidence type="ECO:0000256" key="8">
    <source>
        <dbReference type="ARBA" id="ARBA00023125"/>
    </source>
</evidence>
<dbReference type="CDD" id="cd17933">
    <property type="entry name" value="DEXSc_RecD-like"/>
    <property type="match status" value="1"/>
</dbReference>
<dbReference type="GO" id="GO:0008854">
    <property type="term" value="F:exodeoxyribonuclease V activity"/>
    <property type="evidence" value="ECO:0007669"/>
    <property type="project" value="InterPro"/>
</dbReference>
<proteinExistence type="inferred from homology"/>
<evidence type="ECO:0000313" key="15">
    <source>
        <dbReference type="Proteomes" id="UP000321807"/>
    </source>
</evidence>
<evidence type="ECO:0000256" key="11">
    <source>
        <dbReference type="HAMAP-Rule" id="MF_01487"/>
    </source>
</evidence>
<evidence type="ECO:0000256" key="1">
    <source>
        <dbReference type="ARBA" id="ARBA00022722"/>
    </source>
</evidence>
<evidence type="ECO:0000256" key="6">
    <source>
        <dbReference type="ARBA" id="ARBA00022839"/>
    </source>
</evidence>
<evidence type="ECO:0000256" key="10">
    <source>
        <dbReference type="ARBA" id="ARBA00023235"/>
    </source>
</evidence>
<dbReference type="HAMAP" id="MF_01487">
    <property type="entry name" value="RecD"/>
    <property type="match status" value="1"/>
</dbReference>
<comment type="catalytic activity">
    <reaction evidence="11">
        <text>ATP + H2O = ADP + phosphate + H(+)</text>
        <dbReference type="Rhea" id="RHEA:13065"/>
        <dbReference type="ChEBI" id="CHEBI:15377"/>
        <dbReference type="ChEBI" id="CHEBI:15378"/>
        <dbReference type="ChEBI" id="CHEBI:30616"/>
        <dbReference type="ChEBI" id="CHEBI:43474"/>
        <dbReference type="ChEBI" id="CHEBI:456216"/>
        <dbReference type="EC" id="5.6.2.3"/>
    </reaction>
</comment>
<feature type="region of interest" description="Disordered" evidence="12">
    <location>
        <begin position="449"/>
        <end position="479"/>
    </location>
</feature>
<feature type="compositionally biased region" description="Basic and acidic residues" evidence="12">
    <location>
        <begin position="449"/>
        <end position="460"/>
    </location>
</feature>
<dbReference type="Gene3D" id="1.10.10.1020">
    <property type="entry name" value="RecBCD complex, subunit RecD, N-terminal domain"/>
    <property type="match status" value="1"/>
</dbReference>
<keyword evidence="8 11" id="KW-0238">DNA-binding</keyword>
<dbReference type="EC" id="5.6.2.3" evidence="11"/>
<dbReference type="AlphaFoldDB" id="A0A5B9DWT3"/>
<keyword evidence="7 11" id="KW-0067">ATP-binding</keyword>
<feature type="binding site" evidence="11">
    <location>
        <begin position="193"/>
        <end position="200"/>
    </location>
    <ligand>
        <name>ATP</name>
        <dbReference type="ChEBI" id="CHEBI:30616"/>
    </ligand>
</feature>
<dbReference type="Pfam" id="PF21185">
    <property type="entry name" value="RecD_N"/>
    <property type="match status" value="1"/>
</dbReference>
<evidence type="ECO:0000256" key="12">
    <source>
        <dbReference type="SAM" id="MobiDB-lite"/>
    </source>
</evidence>
<dbReference type="CDD" id="cd18809">
    <property type="entry name" value="SF1_C_RecD"/>
    <property type="match status" value="1"/>
</dbReference>
<feature type="domain" description="AAA+ ATPase" evidence="13">
    <location>
        <begin position="185"/>
        <end position="440"/>
    </location>
</feature>
<keyword evidence="9 11" id="KW-0234">DNA repair</keyword>
<dbReference type="InterPro" id="IPR003593">
    <property type="entry name" value="AAA+_ATPase"/>
</dbReference>
<dbReference type="GO" id="GO:0043139">
    <property type="term" value="F:5'-3' DNA helicase activity"/>
    <property type="evidence" value="ECO:0007669"/>
    <property type="project" value="UniProtKB-UniRule"/>
</dbReference>
<dbReference type="PANTHER" id="PTHR43788">
    <property type="entry name" value="DNA2/NAM7 HELICASE FAMILY MEMBER"/>
    <property type="match status" value="1"/>
</dbReference>
<dbReference type="PANTHER" id="PTHR43788:SF6">
    <property type="entry name" value="DNA HELICASE B"/>
    <property type="match status" value="1"/>
</dbReference>
<dbReference type="GO" id="GO:0016887">
    <property type="term" value="F:ATP hydrolysis activity"/>
    <property type="evidence" value="ECO:0007669"/>
    <property type="project" value="RHEA"/>
</dbReference>
<keyword evidence="3 11" id="KW-0227">DNA damage</keyword>
<name>A0A5B9DWT3_9GAMM</name>
<dbReference type="InterPro" id="IPR041851">
    <property type="entry name" value="RecD_N_sf"/>
</dbReference>
<dbReference type="Pfam" id="PF13245">
    <property type="entry name" value="AAA_19"/>
    <property type="match status" value="1"/>
</dbReference>
<dbReference type="GO" id="GO:0003677">
    <property type="term" value="F:DNA binding"/>
    <property type="evidence" value="ECO:0007669"/>
    <property type="project" value="UniProtKB-UniRule"/>
</dbReference>
<evidence type="ECO:0000256" key="4">
    <source>
        <dbReference type="ARBA" id="ARBA00022801"/>
    </source>
</evidence>
<protein>
    <recommendedName>
        <fullName evidence="11">RecBCD enzyme subunit RecD</fullName>
        <ecNumber evidence="11">5.6.2.3</ecNumber>
    </recommendedName>
    <alternativeName>
        <fullName evidence="11">DNA 5'-3' helicase subunit RecD</fullName>
    </alternativeName>
    <alternativeName>
        <fullName evidence="11">Exonuclease V subunit RecD</fullName>
        <shortName evidence="11">ExoV subunit RecD</shortName>
    </alternativeName>
    <alternativeName>
        <fullName evidence="11">Helicase/nuclease RecBCD subunit RecD</fullName>
    </alternativeName>
</protein>
<dbReference type="GO" id="GO:0005524">
    <property type="term" value="F:ATP binding"/>
    <property type="evidence" value="ECO:0007669"/>
    <property type="project" value="UniProtKB-UniRule"/>
</dbReference>
<accession>A0A5B9DWT3</accession>
<evidence type="ECO:0000256" key="9">
    <source>
        <dbReference type="ARBA" id="ARBA00023204"/>
    </source>
</evidence>
<evidence type="ECO:0000313" key="14">
    <source>
        <dbReference type="EMBL" id="QEE24453.1"/>
    </source>
</evidence>
<gene>
    <name evidence="11 14" type="primary">recD</name>
    <name evidence="14" type="ORF">CS053_08030</name>
</gene>
<reference evidence="14 15" key="1">
    <citation type="submission" date="2019-08" db="EMBL/GenBank/DDBJ databases">
        <title>Complete genome sequence of Rhodanobacter glycinis strain T01E-68 isolated from tomato root.</title>
        <authorList>
            <person name="Weon H.-Y."/>
            <person name="Lee S.A."/>
        </authorList>
    </citation>
    <scope>NUCLEOTIDE SEQUENCE [LARGE SCALE GENOMIC DNA]</scope>
    <source>
        <strain evidence="14 15">T01E-68</strain>
    </source>
</reference>
<evidence type="ECO:0000256" key="5">
    <source>
        <dbReference type="ARBA" id="ARBA00022806"/>
    </source>
</evidence>
<keyword evidence="6 11" id="KW-0269">Exonuclease</keyword>
<dbReference type="GO" id="GO:0009338">
    <property type="term" value="C:exodeoxyribonuclease V complex"/>
    <property type="evidence" value="ECO:0007669"/>
    <property type="project" value="InterPro"/>
</dbReference>
<dbReference type="SMART" id="SM00382">
    <property type="entry name" value="AAA"/>
    <property type="match status" value="1"/>
</dbReference>
<dbReference type="Proteomes" id="UP000321807">
    <property type="component" value="Chromosome"/>
</dbReference>
<dbReference type="Gene3D" id="3.40.50.300">
    <property type="entry name" value="P-loop containing nucleotide triphosphate hydrolases"/>
    <property type="match status" value="3"/>
</dbReference>
<feature type="region of interest" description="Disordered" evidence="12">
    <location>
        <begin position="679"/>
        <end position="703"/>
    </location>
</feature>
<dbReference type="EMBL" id="CP042807">
    <property type="protein sequence ID" value="QEE24453.1"/>
    <property type="molecule type" value="Genomic_DNA"/>
</dbReference>
<comment type="subunit">
    <text evidence="11">Heterotrimer of RecB, RecC and RecD. All subunits contribute to DNA-binding.</text>
</comment>
<dbReference type="InterPro" id="IPR006344">
    <property type="entry name" value="RecD"/>
</dbReference>
<evidence type="ECO:0000256" key="7">
    <source>
        <dbReference type="ARBA" id="ARBA00022840"/>
    </source>
</evidence>
<dbReference type="KEGG" id="rgl:CS053_08030"/>
<keyword evidence="10 11" id="KW-0413">Isomerase</keyword>
<dbReference type="GO" id="GO:0017116">
    <property type="term" value="F:single-stranded DNA helicase activity"/>
    <property type="evidence" value="ECO:0007669"/>
    <property type="project" value="TreeGrafter"/>
</dbReference>
<dbReference type="InterPro" id="IPR027417">
    <property type="entry name" value="P-loop_NTPase"/>
</dbReference>
<organism evidence="14 15">
    <name type="scientific">Rhodanobacter glycinis</name>
    <dbReference type="NCBI Taxonomy" id="582702"/>
    <lineage>
        <taxon>Bacteria</taxon>
        <taxon>Pseudomonadati</taxon>
        <taxon>Pseudomonadota</taxon>
        <taxon>Gammaproteobacteria</taxon>
        <taxon>Lysobacterales</taxon>
        <taxon>Rhodanobacteraceae</taxon>
        <taxon>Rhodanobacter</taxon>
    </lineage>
</organism>
<dbReference type="InterPro" id="IPR027785">
    <property type="entry name" value="UvrD-like_helicase_C"/>
</dbReference>
<keyword evidence="1 11" id="KW-0540">Nuclease</keyword>